<comment type="caution">
    <text evidence="1">The sequence shown here is derived from an EMBL/GenBank/DDBJ whole genome shotgun (WGS) entry which is preliminary data.</text>
</comment>
<dbReference type="EMBL" id="LAZR01006002">
    <property type="protein sequence ID" value="KKM95487.1"/>
    <property type="molecule type" value="Genomic_DNA"/>
</dbReference>
<evidence type="ECO:0000313" key="1">
    <source>
        <dbReference type="EMBL" id="KKM95487.1"/>
    </source>
</evidence>
<proteinExistence type="predicted"/>
<accession>A0A0F9PQR3</accession>
<organism evidence="1">
    <name type="scientific">marine sediment metagenome</name>
    <dbReference type="NCBI Taxonomy" id="412755"/>
    <lineage>
        <taxon>unclassified sequences</taxon>
        <taxon>metagenomes</taxon>
        <taxon>ecological metagenomes</taxon>
    </lineage>
</organism>
<dbReference type="AlphaFoldDB" id="A0A0F9PQR3"/>
<name>A0A0F9PQR3_9ZZZZ</name>
<sequence>MSRGLGTIPISSFKVKASKKVKRHFLESELATADDLVRDYADTVIEHTCEECGSSVDVVEDDTPLNRQKLIWLLERLQEEVL</sequence>
<protein>
    <submittedName>
        <fullName evidence="1">Uncharacterized protein</fullName>
    </submittedName>
</protein>
<gene>
    <name evidence="1" type="ORF">LCGC14_1187620</name>
</gene>
<reference evidence="1" key="1">
    <citation type="journal article" date="2015" name="Nature">
        <title>Complex archaea that bridge the gap between prokaryotes and eukaryotes.</title>
        <authorList>
            <person name="Spang A."/>
            <person name="Saw J.H."/>
            <person name="Jorgensen S.L."/>
            <person name="Zaremba-Niedzwiedzka K."/>
            <person name="Martijn J."/>
            <person name="Lind A.E."/>
            <person name="van Eijk R."/>
            <person name="Schleper C."/>
            <person name="Guy L."/>
            <person name="Ettema T.J."/>
        </authorList>
    </citation>
    <scope>NUCLEOTIDE SEQUENCE</scope>
</reference>